<comment type="caution">
    <text evidence="1">The sequence shown here is derived from an EMBL/GenBank/DDBJ whole genome shotgun (WGS) entry which is preliminary data.</text>
</comment>
<reference evidence="1 2" key="1">
    <citation type="journal article" date="2024" name="Plant Biotechnol. J.">
        <title>Genome and CRISPR/Cas9 system of a widespread forest tree (Populus alba) in the world.</title>
        <authorList>
            <person name="Liu Y.J."/>
            <person name="Jiang P.F."/>
            <person name="Han X.M."/>
            <person name="Li X.Y."/>
            <person name="Wang H.M."/>
            <person name="Wang Y.J."/>
            <person name="Wang X.X."/>
            <person name="Zeng Q.Y."/>
        </authorList>
    </citation>
    <scope>NUCLEOTIDE SEQUENCE [LARGE SCALE GENOMIC DNA]</scope>
    <source>
        <strain evidence="2">cv. PAL-ZL1</strain>
    </source>
</reference>
<dbReference type="EMBL" id="RCHU02000001">
    <property type="protein sequence ID" value="KAL3609318.1"/>
    <property type="molecule type" value="Genomic_DNA"/>
</dbReference>
<organism evidence="1 2">
    <name type="scientific">Populus alba</name>
    <name type="common">White poplar</name>
    <dbReference type="NCBI Taxonomy" id="43335"/>
    <lineage>
        <taxon>Eukaryota</taxon>
        <taxon>Viridiplantae</taxon>
        <taxon>Streptophyta</taxon>
        <taxon>Embryophyta</taxon>
        <taxon>Tracheophyta</taxon>
        <taxon>Spermatophyta</taxon>
        <taxon>Magnoliopsida</taxon>
        <taxon>eudicotyledons</taxon>
        <taxon>Gunneridae</taxon>
        <taxon>Pentapetalae</taxon>
        <taxon>rosids</taxon>
        <taxon>fabids</taxon>
        <taxon>Malpighiales</taxon>
        <taxon>Salicaceae</taxon>
        <taxon>Saliceae</taxon>
        <taxon>Populus</taxon>
    </lineage>
</organism>
<gene>
    <name evidence="1" type="ORF">D5086_000338</name>
</gene>
<protein>
    <submittedName>
        <fullName evidence="1">Uncharacterized protein</fullName>
    </submittedName>
</protein>
<keyword evidence="2" id="KW-1185">Reference proteome</keyword>
<accession>A0ACC4CWT3</accession>
<dbReference type="Proteomes" id="UP000309997">
    <property type="component" value="Unassembled WGS sequence"/>
</dbReference>
<evidence type="ECO:0000313" key="1">
    <source>
        <dbReference type="EMBL" id="KAL3609318.1"/>
    </source>
</evidence>
<evidence type="ECO:0000313" key="2">
    <source>
        <dbReference type="Proteomes" id="UP000309997"/>
    </source>
</evidence>
<sequence>MIQWPLGLRRSRDRLCIRKPREPRLLRGNGVAELGVLTSYPTHPVGIASGKMVISGEEKLSFYQEEPTLYSETSLDNLKLS</sequence>
<name>A0ACC4CWT3_POPAL</name>
<proteinExistence type="predicted"/>